<evidence type="ECO:0000259" key="10">
    <source>
        <dbReference type="Pfam" id="PF01488"/>
    </source>
</evidence>
<keyword evidence="3 8" id="KW-0028">Amino-acid biosynthesis</keyword>
<feature type="binding site" evidence="8">
    <location>
        <begin position="19"/>
        <end position="21"/>
    </location>
    <ligand>
        <name>shikimate</name>
        <dbReference type="ChEBI" id="CHEBI:36208"/>
    </ligand>
</feature>
<dbReference type="SUPFAM" id="SSF51735">
    <property type="entry name" value="NAD(P)-binding Rossmann-fold domains"/>
    <property type="match status" value="1"/>
</dbReference>
<keyword evidence="6 8" id="KW-0057">Aromatic amino acid biosynthesis</keyword>
<feature type="binding site" evidence="8">
    <location>
        <position position="231"/>
    </location>
    <ligand>
        <name>shikimate</name>
        <dbReference type="ChEBI" id="CHEBI:36208"/>
    </ligand>
</feature>
<dbReference type="GO" id="GO:0050661">
    <property type="term" value="F:NADP binding"/>
    <property type="evidence" value="ECO:0007669"/>
    <property type="project" value="InterPro"/>
</dbReference>
<evidence type="ECO:0000256" key="5">
    <source>
        <dbReference type="ARBA" id="ARBA00023002"/>
    </source>
</evidence>
<comment type="catalytic activity">
    <reaction evidence="7 8">
        <text>shikimate + NADP(+) = 3-dehydroshikimate + NADPH + H(+)</text>
        <dbReference type="Rhea" id="RHEA:17737"/>
        <dbReference type="ChEBI" id="CHEBI:15378"/>
        <dbReference type="ChEBI" id="CHEBI:16630"/>
        <dbReference type="ChEBI" id="CHEBI:36208"/>
        <dbReference type="ChEBI" id="CHEBI:57783"/>
        <dbReference type="ChEBI" id="CHEBI:58349"/>
        <dbReference type="EC" id="1.1.1.25"/>
    </reaction>
</comment>
<name>A0A4D7CPW5_9ENTE</name>
<evidence type="ECO:0000313" key="13">
    <source>
        <dbReference type="EMBL" id="QCI86128.1"/>
    </source>
</evidence>
<comment type="subunit">
    <text evidence="8">Homodimer.</text>
</comment>
<dbReference type="RefSeq" id="WP_136952963.1">
    <property type="nucleotide sequence ID" value="NZ_CP039712.1"/>
</dbReference>
<proteinExistence type="inferred from homology"/>
<dbReference type="CDD" id="cd01065">
    <property type="entry name" value="NAD_bind_Shikimate_DH"/>
    <property type="match status" value="1"/>
</dbReference>
<dbReference type="GO" id="GO:0008652">
    <property type="term" value="P:amino acid biosynthetic process"/>
    <property type="evidence" value="ECO:0007669"/>
    <property type="project" value="UniProtKB-KW"/>
</dbReference>
<dbReference type="InterPro" id="IPR041121">
    <property type="entry name" value="SDH_C"/>
</dbReference>
<keyword evidence="9" id="KW-1133">Transmembrane helix</keyword>
<feature type="domain" description="Shikimate dehydrogenase substrate binding N-terminal" evidence="11">
    <location>
        <begin position="11"/>
        <end position="93"/>
    </location>
</feature>
<evidence type="ECO:0000313" key="14">
    <source>
        <dbReference type="Proteomes" id="UP000298615"/>
    </source>
</evidence>
<evidence type="ECO:0000256" key="4">
    <source>
        <dbReference type="ARBA" id="ARBA00022857"/>
    </source>
</evidence>
<feature type="transmembrane region" description="Helical" evidence="9">
    <location>
        <begin position="126"/>
        <end position="147"/>
    </location>
</feature>
<feature type="binding site" evidence="8">
    <location>
        <position position="66"/>
    </location>
    <ligand>
        <name>shikimate</name>
        <dbReference type="ChEBI" id="CHEBI:36208"/>
    </ligand>
</feature>
<evidence type="ECO:0000256" key="6">
    <source>
        <dbReference type="ARBA" id="ARBA00023141"/>
    </source>
</evidence>
<dbReference type="Pfam" id="PF01488">
    <property type="entry name" value="Shikimate_DH"/>
    <property type="match status" value="1"/>
</dbReference>
<feature type="binding site" evidence="8">
    <location>
        <position position="259"/>
    </location>
    <ligand>
        <name>shikimate</name>
        <dbReference type="ChEBI" id="CHEBI:36208"/>
    </ligand>
</feature>
<feature type="binding site" evidence="8">
    <location>
        <begin position="130"/>
        <end position="134"/>
    </location>
    <ligand>
        <name>NADP(+)</name>
        <dbReference type="ChEBI" id="CHEBI:58349"/>
    </ligand>
</feature>
<comment type="similarity">
    <text evidence="8">Belongs to the shikimate dehydrogenase family.</text>
</comment>
<feature type="domain" description="SDH C-terminal" evidence="12">
    <location>
        <begin position="252"/>
        <end position="281"/>
    </location>
</feature>
<keyword evidence="4 8" id="KW-0521">NADP</keyword>
<keyword evidence="9" id="KW-0472">Membrane</keyword>
<accession>A0A4D7CPW5</accession>
<reference evidence="13 14" key="1">
    <citation type="submission" date="2019-04" db="EMBL/GenBank/DDBJ databases">
        <title>Vagococcus sp. nov., isolated from faeces of yaks (Bos grunniens).</title>
        <authorList>
            <person name="Ge Y."/>
        </authorList>
    </citation>
    <scope>NUCLEOTIDE SEQUENCE [LARGE SCALE GENOMIC DNA]</scope>
    <source>
        <strain evidence="13 14">MN-17</strain>
    </source>
</reference>
<dbReference type="NCBIfam" id="TIGR00507">
    <property type="entry name" value="aroE"/>
    <property type="match status" value="1"/>
</dbReference>
<evidence type="ECO:0000259" key="11">
    <source>
        <dbReference type="Pfam" id="PF08501"/>
    </source>
</evidence>
<dbReference type="Pfam" id="PF08501">
    <property type="entry name" value="Shikimate_dh_N"/>
    <property type="match status" value="1"/>
</dbReference>
<dbReference type="InterPro" id="IPR011342">
    <property type="entry name" value="Shikimate_DH"/>
</dbReference>
<evidence type="ECO:0000259" key="12">
    <source>
        <dbReference type="Pfam" id="PF18317"/>
    </source>
</evidence>
<dbReference type="InterPro" id="IPR022893">
    <property type="entry name" value="Shikimate_DH_fam"/>
</dbReference>
<comment type="caution">
    <text evidence="8">Lacks conserved residue(s) required for the propagation of feature annotation.</text>
</comment>
<dbReference type="GO" id="GO:0019632">
    <property type="term" value="P:shikimate metabolic process"/>
    <property type="evidence" value="ECO:0007669"/>
    <property type="project" value="InterPro"/>
</dbReference>
<dbReference type="InterPro" id="IPR006151">
    <property type="entry name" value="Shikm_DH/Glu-tRNA_Rdtase"/>
</dbReference>
<protein>
    <recommendedName>
        <fullName evidence="2 8">Shikimate dehydrogenase (NADP(+))</fullName>
        <shortName evidence="8">SDH</shortName>
        <ecNumber evidence="2 8">1.1.1.25</ecNumber>
    </recommendedName>
</protein>
<dbReference type="Gene3D" id="3.40.50.10860">
    <property type="entry name" value="Leucine Dehydrogenase, chain A, domain 1"/>
    <property type="match status" value="1"/>
</dbReference>
<keyword evidence="14" id="KW-1185">Reference proteome</keyword>
<keyword evidence="9" id="KW-0812">Transmembrane</keyword>
<dbReference type="SUPFAM" id="SSF53223">
    <property type="entry name" value="Aminoacid dehydrogenase-like, N-terminal domain"/>
    <property type="match status" value="1"/>
</dbReference>
<dbReference type="Gene3D" id="3.40.50.720">
    <property type="entry name" value="NAD(P)-binding Rossmann-like Domain"/>
    <property type="match status" value="1"/>
</dbReference>
<dbReference type="GO" id="GO:0004764">
    <property type="term" value="F:shikimate 3-dehydrogenase (NADP+) activity"/>
    <property type="evidence" value="ECO:0007669"/>
    <property type="project" value="UniProtKB-UniRule"/>
</dbReference>
<evidence type="ECO:0000256" key="1">
    <source>
        <dbReference type="ARBA" id="ARBA00004871"/>
    </source>
</evidence>
<dbReference type="HAMAP" id="MF_00222">
    <property type="entry name" value="Shikimate_DH_AroE"/>
    <property type="match status" value="1"/>
</dbReference>
<comment type="function">
    <text evidence="8">Involved in the biosynthesis of the chorismate, which leads to the biosynthesis of aromatic amino acids. Catalyzes the reversible NADPH linked reduction of 3-dehydroshikimate (DHSA) to yield shikimate (SA).</text>
</comment>
<evidence type="ECO:0000256" key="9">
    <source>
        <dbReference type="SAM" id="Phobius"/>
    </source>
</evidence>
<feature type="domain" description="Quinate/shikimate 5-dehydrogenase/glutamyl-tRNA reductase" evidence="10">
    <location>
        <begin position="120"/>
        <end position="170"/>
    </location>
</feature>
<feature type="binding site" evidence="8">
    <location>
        <position position="252"/>
    </location>
    <ligand>
        <name>NADP(+)</name>
        <dbReference type="ChEBI" id="CHEBI:58349"/>
    </ligand>
</feature>
<dbReference type="Proteomes" id="UP000298615">
    <property type="component" value="Chromosome"/>
</dbReference>
<keyword evidence="5 8" id="KW-0560">Oxidoreductase</keyword>
<dbReference type="PANTHER" id="PTHR21089">
    <property type="entry name" value="SHIKIMATE DEHYDROGENASE"/>
    <property type="match status" value="1"/>
</dbReference>
<dbReference type="InterPro" id="IPR046346">
    <property type="entry name" value="Aminoacid_DH-like_N_sf"/>
</dbReference>
<evidence type="ECO:0000256" key="8">
    <source>
        <dbReference type="HAMAP-Rule" id="MF_00222"/>
    </source>
</evidence>
<feature type="binding site" evidence="8">
    <location>
        <position position="106"/>
    </location>
    <ligand>
        <name>shikimate</name>
        <dbReference type="ChEBI" id="CHEBI:36208"/>
    </ligand>
</feature>
<evidence type="ECO:0000256" key="7">
    <source>
        <dbReference type="ARBA" id="ARBA00049442"/>
    </source>
</evidence>
<feature type="binding site" evidence="8">
    <location>
        <position position="91"/>
    </location>
    <ligand>
        <name>shikimate</name>
        <dbReference type="ChEBI" id="CHEBI:36208"/>
    </ligand>
</feature>
<comment type="pathway">
    <text evidence="1 8">Metabolic intermediate biosynthesis; chorismate biosynthesis; chorismate from D-erythrose 4-phosphate and phosphoenolpyruvate: step 4/7.</text>
</comment>
<dbReference type="EMBL" id="CP039712">
    <property type="protein sequence ID" value="QCI86128.1"/>
    <property type="molecule type" value="Genomic_DNA"/>
</dbReference>
<dbReference type="InterPro" id="IPR013708">
    <property type="entry name" value="Shikimate_DH-bd_N"/>
</dbReference>
<dbReference type="KEGG" id="vao:FA707_03755"/>
<dbReference type="PANTHER" id="PTHR21089:SF1">
    <property type="entry name" value="BIFUNCTIONAL 3-DEHYDROQUINATE DEHYDRATASE_SHIKIMATE DEHYDROGENASE, CHLOROPLASTIC"/>
    <property type="match status" value="1"/>
</dbReference>
<dbReference type="AlphaFoldDB" id="A0A4D7CPW5"/>
<gene>
    <name evidence="8 13" type="primary">aroE</name>
    <name evidence="13" type="ORF">FA707_03755</name>
</gene>
<dbReference type="GO" id="GO:0009423">
    <property type="term" value="P:chorismate biosynthetic process"/>
    <property type="evidence" value="ECO:0007669"/>
    <property type="project" value="UniProtKB-UniRule"/>
</dbReference>
<dbReference type="InterPro" id="IPR036291">
    <property type="entry name" value="NAD(P)-bd_dom_sf"/>
</dbReference>
<dbReference type="EC" id="1.1.1.25" evidence="2 8"/>
<dbReference type="UniPathway" id="UPA00053">
    <property type="reaction ID" value="UER00087"/>
</dbReference>
<evidence type="ECO:0000256" key="2">
    <source>
        <dbReference type="ARBA" id="ARBA00012962"/>
    </source>
</evidence>
<sequence length="291" mass="31987">MITGTTRMAAVLAKPIKHSLSPFIHNLAFTQSGEDGVYLAFEIEETSLADSISMIKSWHMYGVNLSMPYKQLAIAHMDELSGEVTKLGAMNTVVNRDGRLIGYNTDGVGFVNSLNFYGIELTSQRVLILGAGGAAMAIIYALAQAGVAQLVVAKRQNETFEAIKTKLRQIAEEISCEIDVIPFEASELKLACQQATMIVNTTNVGMTGQTQERLIEADWLTSKPLVIDIIYQPLTTPFLAMAQQQGCKTYNGVGMLLFQALAAFELWTGQQVDPEPIYQQLTQLIEEKNKQ</sequence>
<evidence type="ECO:0000256" key="3">
    <source>
        <dbReference type="ARBA" id="ARBA00022605"/>
    </source>
</evidence>
<dbReference type="GO" id="GO:0009073">
    <property type="term" value="P:aromatic amino acid family biosynthetic process"/>
    <property type="evidence" value="ECO:0007669"/>
    <property type="project" value="UniProtKB-KW"/>
</dbReference>
<dbReference type="Pfam" id="PF18317">
    <property type="entry name" value="SDH_C"/>
    <property type="match status" value="1"/>
</dbReference>
<feature type="binding site" evidence="8">
    <location>
        <position position="229"/>
    </location>
    <ligand>
        <name>NADP(+)</name>
        <dbReference type="ChEBI" id="CHEBI:58349"/>
    </ligand>
</feature>
<feature type="active site" description="Proton acceptor" evidence="8">
    <location>
        <position position="70"/>
    </location>
</feature>
<organism evidence="13 14">
    <name type="scientific">Vagococcus zengguangii</name>
    <dbReference type="NCBI Taxonomy" id="2571750"/>
    <lineage>
        <taxon>Bacteria</taxon>
        <taxon>Bacillati</taxon>
        <taxon>Bacillota</taxon>
        <taxon>Bacilli</taxon>
        <taxon>Lactobacillales</taxon>
        <taxon>Enterococcaceae</taxon>
        <taxon>Vagococcus</taxon>
    </lineage>
</organism>